<accession>A0A2S8ST90</accession>
<evidence type="ECO:0000313" key="1">
    <source>
        <dbReference type="EMBL" id="PQV64015.1"/>
    </source>
</evidence>
<sequence>MKILILIVILFFAVGIAMALLTRLTQTQKKIADLHGDLKRNDLEIARQRRELERLSAAQAAQNLSPDDEREIKS</sequence>
<dbReference type="InParanoid" id="A0A2S8ST90"/>
<dbReference type="AlphaFoldDB" id="A0A2S8ST90"/>
<proteinExistence type="predicted"/>
<dbReference type="RefSeq" id="WP_105483494.1">
    <property type="nucleotide sequence ID" value="NZ_NIGF01000007.1"/>
</dbReference>
<keyword evidence="2" id="KW-1185">Reference proteome</keyword>
<dbReference type="EMBL" id="NIGF01000007">
    <property type="protein sequence ID" value="PQV64015.1"/>
    <property type="molecule type" value="Genomic_DNA"/>
</dbReference>
<dbReference type="Proteomes" id="UP000237684">
    <property type="component" value="Unassembled WGS sequence"/>
</dbReference>
<evidence type="ECO:0000313" key="2">
    <source>
        <dbReference type="Proteomes" id="UP000237684"/>
    </source>
</evidence>
<organism evidence="1 2">
    <name type="scientific">Abditibacterium utsteinense</name>
    <dbReference type="NCBI Taxonomy" id="1960156"/>
    <lineage>
        <taxon>Bacteria</taxon>
        <taxon>Pseudomonadati</taxon>
        <taxon>Abditibacteriota</taxon>
        <taxon>Abditibacteriia</taxon>
        <taxon>Abditibacteriales</taxon>
        <taxon>Abditibacteriaceae</taxon>
        <taxon>Abditibacterium</taxon>
    </lineage>
</organism>
<comment type="caution">
    <text evidence="1">The sequence shown here is derived from an EMBL/GenBank/DDBJ whole genome shotgun (WGS) entry which is preliminary data.</text>
</comment>
<reference evidence="1 2" key="1">
    <citation type="journal article" date="2018" name="Syst. Appl. Microbiol.">
        <title>Abditibacterium utsteinense sp. nov., the first cultivated member of candidate phylum FBP, isolated from ice-free Antarctic soil samples.</title>
        <authorList>
            <person name="Tahon G."/>
            <person name="Tytgat B."/>
            <person name="Lebbe L."/>
            <person name="Carlier A."/>
            <person name="Willems A."/>
        </authorList>
    </citation>
    <scope>NUCLEOTIDE SEQUENCE [LARGE SCALE GENOMIC DNA]</scope>
    <source>
        <strain evidence="1 2">LMG 29911</strain>
    </source>
</reference>
<name>A0A2S8ST90_9BACT</name>
<gene>
    <name evidence="1" type="ORF">B1R32_10740</name>
</gene>
<protein>
    <submittedName>
        <fullName evidence="1">Uncharacterized protein</fullName>
    </submittedName>
</protein>